<dbReference type="SUPFAM" id="SSF46626">
    <property type="entry name" value="Cytochrome c"/>
    <property type="match status" value="1"/>
</dbReference>
<keyword evidence="8" id="KW-1185">Reference proteome</keyword>
<dbReference type="SUPFAM" id="SSF48371">
    <property type="entry name" value="ARM repeat"/>
    <property type="match status" value="1"/>
</dbReference>
<dbReference type="InterPro" id="IPR036909">
    <property type="entry name" value="Cyt_c-like_dom_sf"/>
</dbReference>
<feature type="chain" id="PRO_5018064240" evidence="5">
    <location>
        <begin position="23"/>
        <end position="784"/>
    </location>
</feature>
<dbReference type="GO" id="GO:0020037">
    <property type="term" value="F:heme binding"/>
    <property type="evidence" value="ECO:0007669"/>
    <property type="project" value="InterPro"/>
</dbReference>
<dbReference type="PROSITE" id="PS51007">
    <property type="entry name" value="CYTC"/>
    <property type="match status" value="1"/>
</dbReference>
<evidence type="ECO:0000256" key="4">
    <source>
        <dbReference type="PROSITE-ProRule" id="PRU00433"/>
    </source>
</evidence>
<gene>
    <name evidence="7" type="ORF">EHT87_10010</name>
</gene>
<dbReference type="GO" id="GO:0046872">
    <property type="term" value="F:metal ion binding"/>
    <property type="evidence" value="ECO:0007669"/>
    <property type="project" value="UniProtKB-KW"/>
</dbReference>
<proteinExistence type="predicted"/>
<name>A0A3P1CNK1_9BACT</name>
<keyword evidence="3 4" id="KW-0408">Iron</keyword>
<dbReference type="InterPro" id="IPR011989">
    <property type="entry name" value="ARM-like"/>
</dbReference>
<evidence type="ECO:0000259" key="6">
    <source>
        <dbReference type="PROSITE" id="PS51007"/>
    </source>
</evidence>
<feature type="signal peptide" evidence="5">
    <location>
        <begin position="1"/>
        <end position="22"/>
    </location>
</feature>
<dbReference type="PANTHER" id="PTHR33546:SF1">
    <property type="entry name" value="LARGE, MULTIFUNCTIONAL SECRETED PROTEIN"/>
    <property type="match status" value="1"/>
</dbReference>
<dbReference type="Proteomes" id="UP000274271">
    <property type="component" value="Unassembled WGS sequence"/>
</dbReference>
<dbReference type="InterPro" id="IPR009056">
    <property type="entry name" value="Cyt_c-like_dom"/>
</dbReference>
<reference evidence="7 8" key="1">
    <citation type="submission" date="2018-11" db="EMBL/GenBank/DDBJ databases">
        <authorList>
            <person name="Zhou Z."/>
            <person name="Wang G."/>
        </authorList>
    </citation>
    <scope>NUCLEOTIDE SEQUENCE [LARGE SCALE GENOMIC DNA]</scope>
    <source>
        <strain evidence="7 8">KCTC42998</strain>
    </source>
</reference>
<accession>A0A3P1CNK1</accession>
<keyword evidence="5" id="KW-0732">Signal</keyword>
<dbReference type="GO" id="GO:0009055">
    <property type="term" value="F:electron transfer activity"/>
    <property type="evidence" value="ECO:0007669"/>
    <property type="project" value="InterPro"/>
</dbReference>
<keyword evidence="1 4" id="KW-0349">Heme</keyword>
<evidence type="ECO:0000256" key="3">
    <source>
        <dbReference type="ARBA" id="ARBA00023004"/>
    </source>
</evidence>
<dbReference type="Gene3D" id="1.10.760.10">
    <property type="entry name" value="Cytochrome c-like domain"/>
    <property type="match status" value="1"/>
</dbReference>
<dbReference type="Pfam" id="PF23500">
    <property type="entry name" value="DUF7133"/>
    <property type="match status" value="1"/>
</dbReference>
<evidence type="ECO:0000256" key="2">
    <source>
        <dbReference type="ARBA" id="ARBA00022723"/>
    </source>
</evidence>
<dbReference type="RefSeq" id="WP_124906494.1">
    <property type="nucleotide sequence ID" value="NZ_RQJP01000002.1"/>
</dbReference>
<evidence type="ECO:0000313" key="8">
    <source>
        <dbReference type="Proteomes" id="UP000274271"/>
    </source>
</evidence>
<dbReference type="AlphaFoldDB" id="A0A3P1CNK1"/>
<evidence type="ECO:0000256" key="1">
    <source>
        <dbReference type="ARBA" id="ARBA00022617"/>
    </source>
</evidence>
<evidence type="ECO:0000313" key="7">
    <source>
        <dbReference type="EMBL" id="RRB14892.1"/>
    </source>
</evidence>
<dbReference type="InterPro" id="IPR011042">
    <property type="entry name" value="6-blade_b-propeller_TolB-like"/>
</dbReference>
<protein>
    <submittedName>
        <fullName evidence="7">Cytochrome C</fullName>
    </submittedName>
</protein>
<dbReference type="InterPro" id="IPR055557">
    <property type="entry name" value="DUF7133"/>
</dbReference>
<sequence length="784" mass="86618">MNKKTGFGALLALILLTITCTAPRITSKTVTAPADSYPAVVPNPTAVYLSPEASMKTMYLPKGYHLELVASEPMIKEPVAIAWDGNARMYVAEMLTYMQDADFTGEQEPRSRISLLEDTDNDGKMDKHTVFIDSLLLPRMLLCVNHELLVNETNTLNVWRYQDTNGDGRADTRTIAYRNDAYSANDANMEHQRSGMDWNLDNWIYLTYDPIRWRYSNGQLKADTLPSGSGGQWGVTHDDYGRLFYSRAGGEIPALGFQINPVYGTLDFPDQYDAEFAEVWPIIATPDVQGGLMRLRPDSTLNHFTAPCGQSIFRGDRLPADLRGDYLVCEPVARSIRRAEVLEVAGKRVLRNTYPRREFIASTDMNFRPVNTYTGPDGCLYIVDMHRGIIQQGNWTKPGSFLRQAIDYRGFAKNTGHGRIYRLVHDGFQRSEKPKMLDETARKLVTYLAHPNGWWRDNAQKQLIALGDQSVVPVLKQMASHQQGSTTEPLGHLARIHALWTLEGLGALDKETISTALKDPHAQVRKTAVWISEPSIKQGDRTLIGLLQPLQTDPSPDVRSQLILSLHYSPLPEAGAIVKAIASQNTENELLGSALQRSLQKNEDVKAYGRKLGVLPEADRSLILAGAATFKSLCATCHGPDGKGLAMGGGSMPAPPLAGSKRVHFQTDKTTVINILLHGLSGPVDGKTYADMPSMDANSDDWIASVLSYIRYEFGGYSPGPVSAATRPAGDTVTTPVLDKKGFVTRPLVSPVVRPEEVKALRAKTAGRIQPWTLAELEARKTEK</sequence>
<dbReference type="Gene3D" id="1.25.10.10">
    <property type="entry name" value="Leucine-rich Repeat Variant"/>
    <property type="match status" value="1"/>
</dbReference>
<organism evidence="7 8">
    <name type="scientific">Larkinella knui</name>
    <dbReference type="NCBI Taxonomy" id="2025310"/>
    <lineage>
        <taxon>Bacteria</taxon>
        <taxon>Pseudomonadati</taxon>
        <taxon>Bacteroidota</taxon>
        <taxon>Cytophagia</taxon>
        <taxon>Cytophagales</taxon>
        <taxon>Spirosomataceae</taxon>
        <taxon>Larkinella</taxon>
    </lineage>
</organism>
<dbReference type="Gene3D" id="2.120.10.30">
    <property type="entry name" value="TolB, C-terminal domain"/>
    <property type="match status" value="1"/>
</dbReference>
<dbReference type="PANTHER" id="PTHR33546">
    <property type="entry name" value="LARGE, MULTIFUNCTIONAL SECRETED PROTEIN-RELATED"/>
    <property type="match status" value="1"/>
</dbReference>
<keyword evidence="2 4" id="KW-0479">Metal-binding</keyword>
<dbReference type="InterPro" id="IPR011041">
    <property type="entry name" value="Quinoprot_gluc/sorb_DH_b-prop"/>
</dbReference>
<comment type="caution">
    <text evidence="7">The sequence shown here is derived from an EMBL/GenBank/DDBJ whole genome shotgun (WGS) entry which is preliminary data.</text>
</comment>
<dbReference type="SUPFAM" id="SSF50952">
    <property type="entry name" value="Soluble quinoprotein glucose dehydrogenase"/>
    <property type="match status" value="1"/>
</dbReference>
<feature type="domain" description="Cytochrome c" evidence="6">
    <location>
        <begin position="621"/>
        <end position="714"/>
    </location>
</feature>
<dbReference type="Pfam" id="PF13442">
    <property type="entry name" value="Cytochrome_CBB3"/>
    <property type="match status" value="1"/>
</dbReference>
<dbReference type="OrthoDB" id="9808161at2"/>
<evidence type="ECO:0000256" key="5">
    <source>
        <dbReference type="SAM" id="SignalP"/>
    </source>
</evidence>
<dbReference type="InterPro" id="IPR016024">
    <property type="entry name" value="ARM-type_fold"/>
</dbReference>
<dbReference type="EMBL" id="RQJP01000002">
    <property type="protein sequence ID" value="RRB14892.1"/>
    <property type="molecule type" value="Genomic_DNA"/>
</dbReference>